<evidence type="ECO:0000313" key="4">
    <source>
        <dbReference type="Proteomes" id="UP000290289"/>
    </source>
</evidence>
<dbReference type="AlphaFoldDB" id="A0A498JWL3"/>
<dbReference type="PANTHER" id="PTHR31373:SF17">
    <property type="entry name" value="OS06G0652100 PROTEIN"/>
    <property type="match status" value="1"/>
</dbReference>
<evidence type="ECO:0000259" key="1">
    <source>
        <dbReference type="Pfam" id="PF11443"/>
    </source>
</evidence>
<dbReference type="PIRSF" id="PIRSF015417">
    <property type="entry name" value="T31B5_30_vWA"/>
    <property type="match status" value="1"/>
</dbReference>
<dbReference type="InterPro" id="IPR058580">
    <property type="entry name" value="DUF2828"/>
</dbReference>
<gene>
    <name evidence="3" type="ORF">DVH24_010489</name>
</gene>
<keyword evidence="4" id="KW-1185">Reference proteome</keyword>
<feature type="domain" description="DUF7788" evidence="2">
    <location>
        <begin position="387"/>
        <end position="500"/>
    </location>
</feature>
<sequence length="524" mass="59931">MAANMAKILWFKAANRNHVNSSISQLTTRFLASVPHNYTRRFLGPVSTELKLPRYERMMVANFKSQAATAKPKNIDNPCLDLFYNVVKPSFSTEKKAEAEATCRELKRLLPLAWSHNPLTAVKLIWNLLQHKILMDVDGEAYHVGKAYREAFYAAACWLHQHHPKTLASNITPTFTLSFGCFSDTVRILYLLLEGQDLELSVLRYADYQFLHDRHLKSDIENLKQSDTNDGGCRTSISEAALSCNSDCELYAQAYSTTKTTKMRESIAKKFFPRAECQGDAAEADYVDMVLQRLTDEVLMPLDNAFYDPRNDPPVEEEEDRSRVVHKYLEEVKSGKTKIVADALLPHEIIRNIHHWNVGEVAELQWIAMVEDFKKQGKMNNCLPPYRDFDSLFDLILEVAVNENLKPEQMVRKVFVFSHRDYDSKIGDEYYTSNTRKTEYEARQKKFEDKGYGDVVPHIVFWTLSEYQPTKPARPCTQPGLTILSGFSGDLLKMFLDIGGDIIPDFVMEAAISGKEYQSLTVVD</sequence>
<protein>
    <submittedName>
        <fullName evidence="3">Uncharacterized protein</fullName>
    </submittedName>
</protein>
<name>A0A498JWL3_MALDO</name>
<dbReference type="Pfam" id="PF25043">
    <property type="entry name" value="DUF7788"/>
    <property type="match status" value="1"/>
</dbReference>
<accession>A0A498JWL3</accession>
<dbReference type="InterPro" id="IPR056690">
    <property type="entry name" value="DUF7788"/>
</dbReference>
<dbReference type="Proteomes" id="UP000290289">
    <property type="component" value="Chromosome 5"/>
</dbReference>
<evidence type="ECO:0000313" key="3">
    <source>
        <dbReference type="EMBL" id="RXH98164.1"/>
    </source>
</evidence>
<organism evidence="3 4">
    <name type="scientific">Malus domestica</name>
    <name type="common">Apple</name>
    <name type="synonym">Pyrus malus</name>
    <dbReference type="NCBI Taxonomy" id="3750"/>
    <lineage>
        <taxon>Eukaryota</taxon>
        <taxon>Viridiplantae</taxon>
        <taxon>Streptophyta</taxon>
        <taxon>Embryophyta</taxon>
        <taxon>Tracheophyta</taxon>
        <taxon>Spermatophyta</taxon>
        <taxon>Magnoliopsida</taxon>
        <taxon>eudicotyledons</taxon>
        <taxon>Gunneridae</taxon>
        <taxon>Pentapetalae</taxon>
        <taxon>rosids</taxon>
        <taxon>fabids</taxon>
        <taxon>Rosales</taxon>
        <taxon>Rosaceae</taxon>
        <taxon>Amygdaloideae</taxon>
        <taxon>Maleae</taxon>
        <taxon>Malus</taxon>
    </lineage>
</organism>
<dbReference type="PANTHER" id="PTHR31373">
    <property type="entry name" value="OS06G0652100 PROTEIN"/>
    <property type="match status" value="1"/>
</dbReference>
<comment type="caution">
    <text evidence="3">The sequence shown here is derived from an EMBL/GenBank/DDBJ whole genome shotgun (WGS) entry which is preliminary data.</text>
</comment>
<feature type="domain" description="DUF2828" evidence="1">
    <location>
        <begin position="320"/>
        <end position="379"/>
    </location>
</feature>
<dbReference type="Pfam" id="PF11443">
    <property type="entry name" value="DUF2828"/>
    <property type="match status" value="2"/>
</dbReference>
<reference evidence="3 4" key="1">
    <citation type="submission" date="2018-10" db="EMBL/GenBank/DDBJ databases">
        <title>A high-quality apple genome assembly.</title>
        <authorList>
            <person name="Hu J."/>
        </authorList>
    </citation>
    <scope>NUCLEOTIDE SEQUENCE [LARGE SCALE GENOMIC DNA]</scope>
    <source>
        <strain evidence="4">cv. HFTH1</strain>
        <tissue evidence="3">Young leaf</tissue>
    </source>
</reference>
<evidence type="ECO:0000259" key="2">
    <source>
        <dbReference type="Pfam" id="PF25043"/>
    </source>
</evidence>
<dbReference type="InterPro" id="IPR011205">
    <property type="entry name" value="UCP015417_vWA"/>
</dbReference>
<dbReference type="EMBL" id="RDQH01000331">
    <property type="protein sequence ID" value="RXH98164.1"/>
    <property type="molecule type" value="Genomic_DNA"/>
</dbReference>
<feature type="domain" description="DUF2828" evidence="1">
    <location>
        <begin position="76"/>
        <end position="197"/>
    </location>
</feature>
<proteinExistence type="predicted"/>